<evidence type="ECO:0000259" key="12">
    <source>
        <dbReference type="Pfam" id="PF02744"/>
    </source>
</evidence>
<comment type="similarity">
    <text evidence="4 10">Belongs to the galactose-1-phosphate uridylyltransferase type 2 family.</text>
</comment>
<evidence type="ECO:0000256" key="5">
    <source>
        <dbReference type="ARBA" id="ARBA00022490"/>
    </source>
</evidence>
<dbReference type="InterPro" id="IPR000766">
    <property type="entry name" value="GalP_uridyl_Trfase_II"/>
</dbReference>
<comment type="caution">
    <text evidence="13">The sequence shown here is derived from an EMBL/GenBank/DDBJ whole genome shotgun (WGS) entry which is preliminary data.</text>
</comment>
<dbReference type="GO" id="GO:0005737">
    <property type="term" value="C:cytoplasm"/>
    <property type="evidence" value="ECO:0007669"/>
    <property type="project" value="UniProtKB-SubCell"/>
</dbReference>
<evidence type="ECO:0000256" key="8">
    <source>
        <dbReference type="ARBA" id="ARBA00023144"/>
    </source>
</evidence>
<evidence type="ECO:0000256" key="2">
    <source>
        <dbReference type="ARBA" id="ARBA00004496"/>
    </source>
</evidence>
<protein>
    <recommendedName>
        <fullName evidence="10">Galactose-1-phosphate uridylyltransferase</fullName>
        <shortName evidence="10">Gal-1-P uridylyltransferase</shortName>
        <ecNumber evidence="10">2.7.7.12</ecNumber>
    </recommendedName>
    <alternativeName>
        <fullName evidence="10">UDP-glucose--hexose-1-phosphate uridylyltransferase</fullName>
    </alternativeName>
</protein>
<dbReference type="PIRSF" id="PIRSF006005">
    <property type="entry name" value="GalT_BS"/>
    <property type="match status" value="1"/>
</dbReference>
<evidence type="ECO:0000256" key="4">
    <source>
        <dbReference type="ARBA" id="ARBA00008706"/>
    </source>
</evidence>
<dbReference type="RefSeq" id="WP_144844843.1">
    <property type="nucleotide sequence ID" value="NZ_VNJI01000006.1"/>
</dbReference>
<evidence type="ECO:0000256" key="9">
    <source>
        <dbReference type="ARBA" id="ARBA00023277"/>
    </source>
</evidence>
<evidence type="ECO:0000256" key="7">
    <source>
        <dbReference type="ARBA" id="ARBA00022695"/>
    </source>
</evidence>
<dbReference type="Pfam" id="PF02744">
    <property type="entry name" value="GalP_UDP_tr_C"/>
    <property type="match status" value="1"/>
</dbReference>
<dbReference type="InterPro" id="IPR005850">
    <property type="entry name" value="GalP_Utransf_C"/>
</dbReference>
<dbReference type="GO" id="GO:0006012">
    <property type="term" value="P:galactose metabolic process"/>
    <property type="evidence" value="ECO:0007669"/>
    <property type="project" value="UniProtKB-UniRule"/>
</dbReference>
<evidence type="ECO:0000256" key="3">
    <source>
        <dbReference type="ARBA" id="ARBA00004947"/>
    </source>
</evidence>
<keyword evidence="9 10" id="KW-0119">Carbohydrate metabolism</keyword>
<keyword evidence="7 10" id="KW-0548">Nucleotidyltransferase</keyword>
<dbReference type="PANTHER" id="PTHR39191">
    <property type="entry name" value="GALACTOSE-1-PHOSPHATE URIDYLYLTRANSFERASE"/>
    <property type="match status" value="1"/>
</dbReference>
<dbReference type="PANTHER" id="PTHR39191:SF1">
    <property type="entry name" value="DUF4922 DOMAIN-CONTAINING PROTEIN"/>
    <property type="match status" value="1"/>
</dbReference>
<gene>
    <name evidence="10" type="primary">galT</name>
    <name evidence="13" type="ORF">FPZ49_06845</name>
</gene>
<dbReference type="UniPathway" id="UPA00214"/>
<dbReference type="EC" id="2.7.7.12" evidence="10"/>
<dbReference type="HAMAP" id="MF_00571">
    <property type="entry name" value="GalP_UDP_trans"/>
    <property type="match status" value="1"/>
</dbReference>
<evidence type="ECO:0000259" key="11">
    <source>
        <dbReference type="Pfam" id="PF01087"/>
    </source>
</evidence>
<comment type="pathway">
    <text evidence="3 10">Carbohydrate metabolism; galactose metabolism.</text>
</comment>
<feature type="domain" description="Galactose-1-phosphate uridyl transferase N-terminal" evidence="11">
    <location>
        <begin position="66"/>
        <end position="244"/>
    </location>
</feature>
<proteinExistence type="inferred from homology"/>
<organism evidence="13 14">
    <name type="scientific">Paenibacillus cremeus</name>
    <dbReference type="NCBI Taxonomy" id="2163881"/>
    <lineage>
        <taxon>Bacteria</taxon>
        <taxon>Bacillati</taxon>
        <taxon>Bacillota</taxon>
        <taxon>Bacilli</taxon>
        <taxon>Bacillales</taxon>
        <taxon>Paenibacillaceae</taxon>
        <taxon>Paenibacillus</taxon>
    </lineage>
</organism>
<dbReference type="GO" id="GO:0008108">
    <property type="term" value="F:UDP-glucose:hexose-1-phosphate uridylyltransferase activity"/>
    <property type="evidence" value="ECO:0007669"/>
    <property type="project" value="UniProtKB-UniRule"/>
</dbReference>
<name>A0A559KFC1_9BACL</name>
<dbReference type="EMBL" id="VNJI01000006">
    <property type="protein sequence ID" value="TVY10808.1"/>
    <property type="molecule type" value="Genomic_DNA"/>
</dbReference>
<dbReference type="AlphaFoldDB" id="A0A559KFC1"/>
<comment type="catalytic activity">
    <reaction evidence="1 10">
        <text>alpha-D-galactose 1-phosphate + UDP-alpha-D-glucose = alpha-D-glucose 1-phosphate + UDP-alpha-D-galactose</text>
        <dbReference type="Rhea" id="RHEA:13989"/>
        <dbReference type="ChEBI" id="CHEBI:58336"/>
        <dbReference type="ChEBI" id="CHEBI:58601"/>
        <dbReference type="ChEBI" id="CHEBI:58885"/>
        <dbReference type="ChEBI" id="CHEBI:66914"/>
        <dbReference type="EC" id="2.7.7.12"/>
    </reaction>
</comment>
<keyword evidence="8 10" id="KW-0299">Galactose metabolism</keyword>
<evidence type="ECO:0000313" key="13">
    <source>
        <dbReference type="EMBL" id="TVY10808.1"/>
    </source>
</evidence>
<dbReference type="Proteomes" id="UP000317036">
    <property type="component" value="Unassembled WGS sequence"/>
</dbReference>
<dbReference type="OrthoDB" id="2293at2"/>
<feature type="domain" description="Galactose-1-phosphate uridyl transferase C-terminal" evidence="12">
    <location>
        <begin position="260"/>
        <end position="444"/>
    </location>
</feature>
<evidence type="ECO:0000256" key="1">
    <source>
        <dbReference type="ARBA" id="ARBA00001107"/>
    </source>
</evidence>
<dbReference type="InterPro" id="IPR005849">
    <property type="entry name" value="GalP_Utransf_N"/>
</dbReference>
<sequence length="526" mass="59803">MSEKTMTTPNARQAAYGVERLLQFGLHNKLLEPLDAYAARNGLLELLQLSEPFEGELDAAIPASPTELLEPLLDYAAEIGLLEENTTTLRDLLDAKIMGLLMPRQSEIVQRFWSTARTDRIERATEEFYKLCIDSNYIQMDRIRKNLYWLAPTEYGDFEVTVNLSKPEKDPKEIAKLKTAPQSHYPKCLLCIDNIGYAGRLNHPARQNLRVIPLMLTGEPWYFQYSPYVYYNEHSIIFDRKHRPMKTSQYTFERLLDFIEQFPHYFIGANADLPIVGGSILNHDHFQGGNHKFAMQKAPLEASFSHPEYAGVKLGIVKWPMSVLRISSHNRIQLLKLAGAILDSWKQYSDPSHDILAFTEQGGVKVPHNTITPIARNNANGEYEFDLVLRNNRTSAEHPDGIFHPHQELHHIKKENIGLIEVMGLAVLPGRLKAELEQAAELLTGAVPLNERITQQPEHPLHKHSAWLQQLIACYGTALSAEAAEQTLKEEVGRKFADVLRDAGVYKCTERGRDGFQAFVRQLGFQ</sequence>
<evidence type="ECO:0000256" key="10">
    <source>
        <dbReference type="HAMAP-Rule" id="MF_00571"/>
    </source>
</evidence>
<dbReference type="NCBIfam" id="NF003629">
    <property type="entry name" value="PRK05270.1-2"/>
    <property type="match status" value="1"/>
</dbReference>
<evidence type="ECO:0000256" key="6">
    <source>
        <dbReference type="ARBA" id="ARBA00022679"/>
    </source>
</evidence>
<keyword evidence="14" id="KW-1185">Reference proteome</keyword>
<keyword evidence="5 10" id="KW-0963">Cytoplasm</keyword>
<reference evidence="13 14" key="1">
    <citation type="submission" date="2019-07" db="EMBL/GenBank/DDBJ databases">
        <authorList>
            <person name="Kim J."/>
        </authorList>
    </citation>
    <scope>NUCLEOTIDE SEQUENCE [LARGE SCALE GENOMIC DNA]</scope>
    <source>
        <strain evidence="13 14">JC52</strain>
    </source>
</reference>
<accession>A0A559KFC1</accession>
<keyword evidence="6 10" id="KW-0808">Transferase</keyword>
<evidence type="ECO:0000313" key="14">
    <source>
        <dbReference type="Proteomes" id="UP000317036"/>
    </source>
</evidence>
<dbReference type="Pfam" id="PF01087">
    <property type="entry name" value="GalP_UDP_transf"/>
    <property type="match status" value="1"/>
</dbReference>
<comment type="subcellular location">
    <subcellularLocation>
        <location evidence="2 10">Cytoplasm</location>
    </subcellularLocation>
</comment>